<dbReference type="AlphaFoldDB" id="A0A812VMA7"/>
<dbReference type="Proteomes" id="UP000649617">
    <property type="component" value="Unassembled WGS sequence"/>
</dbReference>
<dbReference type="OrthoDB" id="10483963at2759"/>
<proteinExistence type="predicted"/>
<evidence type="ECO:0000313" key="1">
    <source>
        <dbReference type="EMBL" id="CAE7647257.1"/>
    </source>
</evidence>
<reference evidence="1" key="1">
    <citation type="submission" date="2021-02" db="EMBL/GenBank/DDBJ databases">
        <authorList>
            <person name="Dougan E. K."/>
            <person name="Rhodes N."/>
            <person name="Thang M."/>
            <person name="Chan C."/>
        </authorList>
    </citation>
    <scope>NUCLEOTIDE SEQUENCE</scope>
</reference>
<feature type="non-terminal residue" evidence="1">
    <location>
        <position position="108"/>
    </location>
</feature>
<dbReference type="EMBL" id="CAJNIZ010043019">
    <property type="protein sequence ID" value="CAE7647257.1"/>
    <property type="molecule type" value="Genomic_DNA"/>
</dbReference>
<feature type="non-terminal residue" evidence="1">
    <location>
        <position position="1"/>
    </location>
</feature>
<protein>
    <submittedName>
        <fullName evidence="1">Ank2 protein</fullName>
    </submittedName>
</protein>
<evidence type="ECO:0000313" key="2">
    <source>
        <dbReference type="Proteomes" id="UP000649617"/>
    </source>
</evidence>
<name>A0A812VMA7_SYMPI</name>
<keyword evidence="2" id="KW-1185">Reference proteome</keyword>
<comment type="caution">
    <text evidence="1">The sequence shown here is derived from an EMBL/GenBank/DDBJ whole genome shotgun (WGS) entry which is preliminary data.</text>
</comment>
<organism evidence="1 2">
    <name type="scientific">Symbiodinium pilosum</name>
    <name type="common">Dinoflagellate</name>
    <dbReference type="NCBI Taxonomy" id="2952"/>
    <lineage>
        <taxon>Eukaryota</taxon>
        <taxon>Sar</taxon>
        <taxon>Alveolata</taxon>
        <taxon>Dinophyceae</taxon>
        <taxon>Suessiales</taxon>
        <taxon>Symbiodiniaceae</taxon>
        <taxon>Symbiodinium</taxon>
    </lineage>
</organism>
<accession>A0A812VMA7</accession>
<sequence length="108" mass="12024">AARAGLVMFNKPQDSIFDWIFGTPDLEYYRKAATMSAAKYGIQLAEDPIFVTWAMNSDSVEHSLWPQARNFWLLTSLMALPICATASALAEVLSSLSVPKGYVPFFEK</sequence>
<gene>
    <name evidence="1" type="primary">Ank2</name>
    <name evidence="1" type="ORF">SPIL2461_LOCUS17220</name>
</gene>